<sequence length="117" mass="12949">MVDADSREESDVLQNDEEFATESTEILDSSPDINGRSRVLFCRKCGGHGKQVVLKGHAPECPYNLCSCPTCSKLMTKRLESFKKRNKSRLEAAAVNNAQKRMAMSEGSNAPLLILIM</sequence>
<organism evidence="8 9">
    <name type="scientific">Syphacia muris</name>
    <dbReference type="NCBI Taxonomy" id="451379"/>
    <lineage>
        <taxon>Eukaryota</taxon>
        <taxon>Metazoa</taxon>
        <taxon>Ecdysozoa</taxon>
        <taxon>Nematoda</taxon>
        <taxon>Chromadorea</taxon>
        <taxon>Rhabditida</taxon>
        <taxon>Spirurina</taxon>
        <taxon>Oxyuridomorpha</taxon>
        <taxon>Oxyuroidea</taxon>
        <taxon>Oxyuridae</taxon>
        <taxon>Syphacia</taxon>
    </lineage>
</organism>
<keyword evidence="8" id="KW-1185">Reference proteome</keyword>
<protein>
    <submittedName>
        <fullName evidence="9">DM domain-containing protein</fullName>
    </submittedName>
</protein>
<evidence type="ECO:0000256" key="5">
    <source>
        <dbReference type="PROSITE-ProRule" id="PRU00070"/>
    </source>
</evidence>
<keyword evidence="1 5" id="KW-0479">Metal-binding</keyword>
<dbReference type="STRING" id="451379.A0A0N5ADN8"/>
<dbReference type="GO" id="GO:0046872">
    <property type="term" value="F:metal ion binding"/>
    <property type="evidence" value="ECO:0007669"/>
    <property type="project" value="UniProtKB-KW"/>
</dbReference>
<evidence type="ECO:0000256" key="1">
    <source>
        <dbReference type="ARBA" id="ARBA00022723"/>
    </source>
</evidence>
<dbReference type="SUPFAM" id="SSF82927">
    <property type="entry name" value="Cysteine-rich DNA binding domain, (DM domain)"/>
    <property type="match status" value="1"/>
</dbReference>
<evidence type="ECO:0000256" key="2">
    <source>
        <dbReference type="ARBA" id="ARBA00022833"/>
    </source>
</evidence>
<evidence type="ECO:0000256" key="4">
    <source>
        <dbReference type="ARBA" id="ARBA00023242"/>
    </source>
</evidence>
<dbReference type="Pfam" id="PF00751">
    <property type="entry name" value="DM"/>
    <property type="match status" value="1"/>
</dbReference>
<dbReference type="GO" id="GO:0006355">
    <property type="term" value="P:regulation of DNA-templated transcription"/>
    <property type="evidence" value="ECO:0007669"/>
    <property type="project" value="InterPro"/>
</dbReference>
<evidence type="ECO:0000256" key="3">
    <source>
        <dbReference type="ARBA" id="ARBA00023125"/>
    </source>
</evidence>
<feature type="DNA-binding region" description="DM" evidence="5">
    <location>
        <begin position="42"/>
        <end position="85"/>
    </location>
</feature>
<feature type="region of interest" description="Disordered" evidence="6">
    <location>
        <begin position="1"/>
        <end position="32"/>
    </location>
</feature>
<dbReference type="GO" id="GO:0043565">
    <property type="term" value="F:sequence-specific DNA binding"/>
    <property type="evidence" value="ECO:0007669"/>
    <property type="project" value="InterPro"/>
</dbReference>
<feature type="compositionally biased region" description="Basic and acidic residues" evidence="6">
    <location>
        <begin position="1"/>
        <end position="10"/>
    </location>
</feature>
<dbReference type="InterPro" id="IPR036407">
    <property type="entry name" value="DM_DNA-bd_sf"/>
</dbReference>
<comment type="subcellular location">
    <subcellularLocation>
        <location evidence="5">Nucleus</location>
    </subcellularLocation>
</comment>
<feature type="domain" description="DM" evidence="7">
    <location>
        <begin position="42"/>
        <end position="85"/>
    </location>
</feature>
<dbReference type="PROSITE" id="PS40000">
    <property type="entry name" value="DM_1"/>
    <property type="match status" value="1"/>
</dbReference>
<dbReference type="GO" id="GO:0005634">
    <property type="term" value="C:nucleus"/>
    <property type="evidence" value="ECO:0007669"/>
    <property type="project" value="UniProtKB-SubCell"/>
</dbReference>
<dbReference type="PROSITE" id="PS50809">
    <property type="entry name" value="DM_2"/>
    <property type="match status" value="1"/>
</dbReference>
<name>A0A0N5ADN8_9BILA</name>
<evidence type="ECO:0000259" key="7">
    <source>
        <dbReference type="PROSITE" id="PS50809"/>
    </source>
</evidence>
<dbReference type="InterPro" id="IPR001275">
    <property type="entry name" value="DM_DNA-bd"/>
</dbReference>
<proteinExistence type="predicted"/>
<dbReference type="Gene3D" id="4.10.1040.10">
    <property type="entry name" value="DM DNA-binding domain"/>
    <property type="match status" value="1"/>
</dbReference>
<dbReference type="WBParaSite" id="SMUV_0000230101-mRNA-1">
    <property type="protein sequence ID" value="SMUV_0000230101-mRNA-1"/>
    <property type="gene ID" value="SMUV_0000230101"/>
</dbReference>
<keyword evidence="3 5" id="KW-0238">DNA-binding</keyword>
<evidence type="ECO:0000313" key="9">
    <source>
        <dbReference type="WBParaSite" id="SMUV_0000230101-mRNA-1"/>
    </source>
</evidence>
<evidence type="ECO:0000313" key="8">
    <source>
        <dbReference type="Proteomes" id="UP000046393"/>
    </source>
</evidence>
<keyword evidence="4 5" id="KW-0539">Nucleus</keyword>
<dbReference type="SMART" id="SM00301">
    <property type="entry name" value="DM"/>
    <property type="match status" value="1"/>
</dbReference>
<keyword evidence="2 5" id="KW-0862">Zinc</keyword>
<evidence type="ECO:0000256" key="6">
    <source>
        <dbReference type="SAM" id="MobiDB-lite"/>
    </source>
</evidence>
<accession>A0A0N5ADN8</accession>
<dbReference type="Proteomes" id="UP000046393">
    <property type="component" value="Unplaced"/>
</dbReference>
<dbReference type="AlphaFoldDB" id="A0A0N5ADN8"/>
<reference evidence="9" key="1">
    <citation type="submission" date="2017-02" db="UniProtKB">
        <authorList>
            <consortium name="WormBaseParasite"/>
        </authorList>
    </citation>
    <scope>IDENTIFICATION</scope>
</reference>